<evidence type="ECO:0000256" key="1">
    <source>
        <dbReference type="SAM" id="MobiDB-lite"/>
    </source>
</evidence>
<feature type="region of interest" description="Disordered" evidence="1">
    <location>
        <begin position="278"/>
        <end position="311"/>
    </location>
</feature>
<dbReference type="AlphaFoldDB" id="A0A2U3E5A4"/>
<gene>
    <name evidence="2" type="ORF">PCL_00578</name>
</gene>
<dbReference type="EMBL" id="LCWV01000011">
    <property type="protein sequence ID" value="PWI69666.1"/>
    <property type="molecule type" value="Genomic_DNA"/>
</dbReference>
<feature type="region of interest" description="Disordered" evidence="1">
    <location>
        <begin position="148"/>
        <end position="197"/>
    </location>
</feature>
<reference evidence="2 3" key="1">
    <citation type="journal article" date="2016" name="Front. Microbiol.">
        <title>Genome and transcriptome sequences reveal the specific parasitism of the nematophagous Purpureocillium lilacinum 36-1.</title>
        <authorList>
            <person name="Xie J."/>
            <person name="Li S."/>
            <person name="Mo C."/>
            <person name="Xiao X."/>
            <person name="Peng D."/>
            <person name="Wang G."/>
            <person name="Xiao Y."/>
        </authorList>
    </citation>
    <scope>NUCLEOTIDE SEQUENCE [LARGE SCALE GENOMIC DNA]</scope>
    <source>
        <strain evidence="2 3">36-1</strain>
    </source>
</reference>
<sequence length="357" mass="38876">MRATQKVTTKFSRAVQRHKVWWWGPARHGAELGGHKDPGDAVSRALDRARQWLSAPLQNMGSRLVQDAREATSKRQKCSRGEDEREEEAGELPGTGPESRQRRDSGRCDPGAATNGKLEAATGRTQPWKYRYEYRYLCVDKGEYQRAKTGISRDKDGKSTLDNRERLDKGTKGSATAPAAHLSRGRGPADSSAGCRRAPRWRTAQGNNWNLEGRLGGGFERSIPLTPPDSSSKPAHSPLYPGYQHAALGLTPLFKSPPTSASFRLVEVQRAGQCDRGRAASAQMNPVPAVSSPSLADRAPGQATASAHSVHHITPPERGLVTITGHCTADAAQRVGRLSCANNWRRRCDGEQSLACD</sequence>
<dbReference type="Proteomes" id="UP000245956">
    <property type="component" value="Unassembled WGS sequence"/>
</dbReference>
<evidence type="ECO:0000313" key="3">
    <source>
        <dbReference type="Proteomes" id="UP000245956"/>
    </source>
</evidence>
<protein>
    <submittedName>
        <fullName evidence="2">Uncharacterized protein</fullName>
    </submittedName>
</protein>
<accession>A0A2U3E5A4</accession>
<evidence type="ECO:0000313" key="2">
    <source>
        <dbReference type="EMBL" id="PWI69666.1"/>
    </source>
</evidence>
<organism evidence="2 3">
    <name type="scientific">Purpureocillium lilacinum</name>
    <name type="common">Paecilomyces lilacinus</name>
    <dbReference type="NCBI Taxonomy" id="33203"/>
    <lineage>
        <taxon>Eukaryota</taxon>
        <taxon>Fungi</taxon>
        <taxon>Dikarya</taxon>
        <taxon>Ascomycota</taxon>
        <taxon>Pezizomycotina</taxon>
        <taxon>Sordariomycetes</taxon>
        <taxon>Hypocreomycetidae</taxon>
        <taxon>Hypocreales</taxon>
        <taxon>Ophiocordycipitaceae</taxon>
        <taxon>Purpureocillium</taxon>
    </lineage>
</organism>
<proteinExistence type="predicted"/>
<comment type="caution">
    <text evidence="2">The sequence shown here is derived from an EMBL/GenBank/DDBJ whole genome shotgun (WGS) entry which is preliminary data.</text>
</comment>
<feature type="compositionally biased region" description="Basic and acidic residues" evidence="1">
    <location>
        <begin position="148"/>
        <end position="171"/>
    </location>
</feature>
<feature type="region of interest" description="Disordered" evidence="1">
    <location>
        <begin position="57"/>
        <end position="120"/>
    </location>
</feature>
<feature type="compositionally biased region" description="Basic and acidic residues" evidence="1">
    <location>
        <begin position="66"/>
        <end position="83"/>
    </location>
</feature>
<name>A0A2U3E5A4_PURLI</name>